<dbReference type="GO" id="GO:0031405">
    <property type="term" value="F:lipoic acid binding"/>
    <property type="evidence" value="ECO:0007669"/>
    <property type="project" value="TreeGrafter"/>
</dbReference>
<evidence type="ECO:0000256" key="3">
    <source>
        <dbReference type="ARBA" id="ARBA00022679"/>
    </source>
</evidence>
<comment type="similarity">
    <text evidence="2 6">Belongs to the 2-oxoacid dehydrogenase family.</text>
</comment>
<dbReference type="Pfam" id="PF00364">
    <property type="entry name" value="Biotin_lipoyl"/>
    <property type="match status" value="1"/>
</dbReference>
<name>A0A1T5IHC0_9FIRM</name>
<feature type="domain" description="Peripheral subunit-binding (PSBD)" evidence="9">
    <location>
        <begin position="132"/>
        <end position="169"/>
    </location>
</feature>
<evidence type="ECO:0000259" key="8">
    <source>
        <dbReference type="PROSITE" id="PS50968"/>
    </source>
</evidence>
<keyword evidence="3 6" id="KW-0808">Transferase</keyword>
<dbReference type="EMBL" id="FUZT01000001">
    <property type="protein sequence ID" value="SKC38557.1"/>
    <property type="molecule type" value="Genomic_DNA"/>
</dbReference>
<organism evidence="10 11">
    <name type="scientific">Maledivibacter halophilus</name>
    <dbReference type="NCBI Taxonomy" id="36842"/>
    <lineage>
        <taxon>Bacteria</taxon>
        <taxon>Bacillati</taxon>
        <taxon>Bacillota</taxon>
        <taxon>Clostridia</taxon>
        <taxon>Peptostreptococcales</taxon>
        <taxon>Caminicellaceae</taxon>
        <taxon>Maledivibacter</taxon>
    </lineage>
</organism>
<evidence type="ECO:0000313" key="10">
    <source>
        <dbReference type="EMBL" id="SKC38557.1"/>
    </source>
</evidence>
<dbReference type="RefSeq" id="WP_079488909.1">
    <property type="nucleotide sequence ID" value="NZ_FUZT01000001.1"/>
</dbReference>
<dbReference type="Pfam" id="PF00198">
    <property type="entry name" value="2-oxoacid_dh"/>
    <property type="match status" value="1"/>
</dbReference>
<sequence length="429" mass="47538">MIDFRFADIGEGIHEGKILQWMVKEGDEVKDGDTLFTVETDKVNAEIPSPADGKINKIMAEEGDIINVGDIVVKIDDGNNNETPSKDLNVEPVNEGDEDPSGVVGELMVSSEVIESSSEAKIKEEDNKRKVLATPVARKLARDLNIDINTIKGTGPVGRVMKEDIYREEEKRNEKESKAEKMVSNSVKVDVPEIKVSGEVERVPLTMLRKTIAKNMVLSKTVIPHAVAIEEIDVSNLVKFRKENKEMAKENGAHLTYMPFIIKALVMTLKEFAEFNSSFDEEKEEIVLKKYYNIGIATDTPDGLMVPVIKDADKKGILELAKEISELSEKARNRTISLDKLQDGTMSITNFGAVGTMAGIPVIKHPEVAILGIGKITKKPVVEDDEIVIRDILTVTLSIDHRVIDGGDSGRFLNKLKEYLRDPMLLVLS</sequence>
<dbReference type="OrthoDB" id="9805770at2"/>
<dbReference type="GO" id="GO:0005737">
    <property type="term" value="C:cytoplasm"/>
    <property type="evidence" value="ECO:0007669"/>
    <property type="project" value="TreeGrafter"/>
</dbReference>
<keyword evidence="11" id="KW-1185">Reference proteome</keyword>
<dbReference type="InterPro" id="IPR004167">
    <property type="entry name" value="PSBD"/>
</dbReference>
<evidence type="ECO:0000256" key="6">
    <source>
        <dbReference type="RuleBase" id="RU003423"/>
    </source>
</evidence>
<evidence type="ECO:0000256" key="1">
    <source>
        <dbReference type="ARBA" id="ARBA00001938"/>
    </source>
</evidence>
<dbReference type="PANTHER" id="PTHR43178">
    <property type="entry name" value="DIHYDROLIPOAMIDE ACETYLTRANSFERASE COMPONENT OF PYRUVATE DEHYDROGENASE COMPLEX"/>
    <property type="match status" value="1"/>
</dbReference>
<evidence type="ECO:0000259" key="9">
    <source>
        <dbReference type="PROSITE" id="PS51826"/>
    </source>
</evidence>
<evidence type="ECO:0000256" key="7">
    <source>
        <dbReference type="SAM" id="MobiDB-lite"/>
    </source>
</evidence>
<dbReference type="InterPro" id="IPR000089">
    <property type="entry name" value="Biotin_lipoyl"/>
</dbReference>
<dbReference type="PANTHER" id="PTHR43178:SF5">
    <property type="entry name" value="LIPOAMIDE ACYLTRANSFERASE COMPONENT OF BRANCHED-CHAIN ALPHA-KETO ACID DEHYDROGENASE COMPLEX, MITOCHONDRIAL"/>
    <property type="match status" value="1"/>
</dbReference>
<dbReference type="Gene3D" id="3.30.559.10">
    <property type="entry name" value="Chloramphenicol acetyltransferase-like domain"/>
    <property type="match status" value="1"/>
</dbReference>
<dbReference type="EC" id="2.3.1.-" evidence="6"/>
<dbReference type="Pfam" id="PF02817">
    <property type="entry name" value="E3_binding"/>
    <property type="match status" value="1"/>
</dbReference>
<dbReference type="AlphaFoldDB" id="A0A1T5IHC0"/>
<proteinExistence type="inferred from homology"/>
<reference evidence="10 11" key="1">
    <citation type="submission" date="2017-02" db="EMBL/GenBank/DDBJ databases">
        <authorList>
            <person name="Peterson S.W."/>
        </authorList>
    </citation>
    <scope>NUCLEOTIDE SEQUENCE [LARGE SCALE GENOMIC DNA]</scope>
    <source>
        <strain evidence="10 11">M1</strain>
    </source>
</reference>
<dbReference type="PROSITE" id="PS50968">
    <property type="entry name" value="BIOTINYL_LIPOYL"/>
    <property type="match status" value="1"/>
</dbReference>
<dbReference type="FunFam" id="3.30.559.10:FF:000007">
    <property type="entry name" value="Dihydrolipoamide acetyltransferase component of pyruvate dehydrogenase complex"/>
    <property type="match status" value="1"/>
</dbReference>
<evidence type="ECO:0000256" key="2">
    <source>
        <dbReference type="ARBA" id="ARBA00007317"/>
    </source>
</evidence>
<dbReference type="InterPro" id="IPR036625">
    <property type="entry name" value="E3-bd_dom_sf"/>
</dbReference>
<dbReference type="Proteomes" id="UP000190285">
    <property type="component" value="Unassembled WGS sequence"/>
</dbReference>
<dbReference type="SUPFAM" id="SSF47005">
    <property type="entry name" value="Peripheral subunit-binding domain of 2-oxo acid dehydrogenase complex"/>
    <property type="match status" value="1"/>
</dbReference>
<accession>A0A1T5IHC0</accession>
<evidence type="ECO:0000256" key="4">
    <source>
        <dbReference type="ARBA" id="ARBA00022823"/>
    </source>
</evidence>
<dbReference type="Gene3D" id="2.40.50.100">
    <property type="match status" value="1"/>
</dbReference>
<dbReference type="Gene3D" id="4.10.320.10">
    <property type="entry name" value="E3-binding domain"/>
    <property type="match status" value="1"/>
</dbReference>
<dbReference type="SUPFAM" id="SSF51230">
    <property type="entry name" value="Single hybrid motif"/>
    <property type="match status" value="1"/>
</dbReference>
<dbReference type="STRING" id="36842.SAMN02194393_00380"/>
<dbReference type="InterPro" id="IPR011053">
    <property type="entry name" value="Single_hybrid_motif"/>
</dbReference>
<comment type="cofactor">
    <cofactor evidence="1 6">
        <name>(R)-lipoate</name>
        <dbReference type="ChEBI" id="CHEBI:83088"/>
    </cofactor>
</comment>
<dbReference type="InterPro" id="IPR001078">
    <property type="entry name" value="2-oxoacid_DH_actylTfrase"/>
</dbReference>
<dbReference type="PROSITE" id="PS00189">
    <property type="entry name" value="LIPOYL"/>
    <property type="match status" value="1"/>
</dbReference>
<dbReference type="CDD" id="cd06849">
    <property type="entry name" value="lipoyl_domain"/>
    <property type="match status" value="1"/>
</dbReference>
<dbReference type="SUPFAM" id="SSF52777">
    <property type="entry name" value="CoA-dependent acyltransferases"/>
    <property type="match status" value="1"/>
</dbReference>
<dbReference type="PROSITE" id="PS51826">
    <property type="entry name" value="PSBD"/>
    <property type="match status" value="1"/>
</dbReference>
<dbReference type="InterPro" id="IPR023213">
    <property type="entry name" value="CAT-like_dom_sf"/>
</dbReference>
<evidence type="ECO:0000256" key="5">
    <source>
        <dbReference type="ARBA" id="ARBA00023315"/>
    </source>
</evidence>
<keyword evidence="4 6" id="KW-0450">Lipoyl</keyword>
<protein>
    <recommendedName>
        <fullName evidence="6">Dihydrolipoamide acetyltransferase component of pyruvate dehydrogenase complex</fullName>
        <ecNumber evidence="6">2.3.1.-</ecNumber>
    </recommendedName>
</protein>
<dbReference type="InterPro" id="IPR003016">
    <property type="entry name" value="2-oxoA_DH_lipoyl-BS"/>
</dbReference>
<feature type="domain" description="Lipoyl-binding" evidence="8">
    <location>
        <begin position="1"/>
        <end position="76"/>
    </location>
</feature>
<keyword evidence="10" id="KW-0670">Pyruvate</keyword>
<feature type="region of interest" description="Disordered" evidence="7">
    <location>
        <begin position="77"/>
        <end position="101"/>
    </location>
</feature>
<evidence type="ECO:0000313" key="11">
    <source>
        <dbReference type="Proteomes" id="UP000190285"/>
    </source>
</evidence>
<dbReference type="GO" id="GO:0016407">
    <property type="term" value="F:acetyltransferase activity"/>
    <property type="evidence" value="ECO:0007669"/>
    <property type="project" value="TreeGrafter"/>
</dbReference>
<dbReference type="InterPro" id="IPR050743">
    <property type="entry name" value="2-oxoacid_DH_E2_comp"/>
</dbReference>
<keyword evidence="5 6" id="KW-0012">Acyltransferase</keyword>
<gene>
    <name evidence="10" type="ORF">SAMN02194393_00380</name>
</gene>